<comment type="cofactor">
    <cofactor evidence="15">
        <name>Zn(2+)</name>
        <dbReference type="ChEBI" id="CHEBI:29105"/>
    </cofactor>
    <text evidence="15">Binds 1 zinc ion per subunit.</text>
</comment>
<evidence type="ECO:0000256" key="6">
    <source>
        <dbReference type="ARBA" id="ARBA00022771"/>
    </source>
</evidence>
<evidence type="ECO:0000256" key="15">
    <source>
        <dbReference type="HAMAP-Rule" id="MF_00103"/>
    </source>
</evidence>
<evidence type="ECO:0000256" key="10">
    <source>
        <dbReference type="ARBA" id="ARBA00023204"/>
    </source>
</evidence>
<keyword evidence="12 15" id="KW-0511">Multifunctional enzyme</keyword>
<evidence type="ECO:0000256" key="1">
    <source>
        <dbReference type="ARBA" id="ARBA00001668"/>
    </source>
</evidence>
<dbReference type="OrthoDB" id="9800855at2"/>
<feature type="domain" description="FPG-type" evidence="16">
    <location>
        <begin position="290"/>
        <end position="324"/>
    </location>
</feature>
<dbReference type="GO" id="GO:0140078">
    <property type="term" value="F:class I DNA-(apurinic or apyrimidinic site) endonuclease activity"/>
    <property type="evidence" value="ECO:0007669"/>
    <property type="project" value="UniProtKB-EC"/>
</dbReference>
<keyword evidence="7 15" id="KW-0378">Hydrolase</keyword>
<evidence type="ECO:0000256" key="9">
    <source>
        <dbReference type="ARBA" id="ARBA00023125"/>
    </source>
</evidence>
<evidence type="ECO:0000256" key="7">
    <source>
        <dbReference type="ARBA" id="ARBA00022801"/>
    </source>
</evidence>
<dbReference type="PROSITE" id="PS51068">
    <property type="entry name" value="FPG_CAT"/>
    <property type="match status" value="1"/>
</dbReference>
<dbReference type="SMART" id="SM01232">
    <property type="entry name" value="H2TH"/>
    <property type="match status" value="1"/>
</dbReference>
<dbReference type="InterPro" id="IPR012319">
    <property type="entry name" value="FPG_cat"/>
</dbReference>
<evidence type="ECO:0000313" key="19">
    <source>
        <dbReference type="Proteomes" id="UP000005714"/>
    </source>
</evidence>
<name>D4YP54_9MICO</name>
<proteinExistence type="inferred from homology"/>
<keyword evidence="6 15" id="KW-0863">Zinc-finger</keyword>
<evidence type="ECO:0000256" key="12">
    <source>
        <dbReference type="ARBA" id="ARBA00023268"/>
    </source>
</evidence>
<dbReference type="PANTHER" id="PTHR22993:SF9">
    <property type="entry name" value="FORMAMIDOPYRIMIDINE-DNA GLYCOSYLASE"/>
    <property type="match status" value="1"/>
</dbReference>
<comment type="caution">
    <text evidence="18">The sequence shown here is derived from an EMBL/GenBank/DDBJ whole genome shotgun (WGS) entry which is preliminary data.</text>
</comment>
<dbReference type="SUPFAM" id="SSF46946">
    <property type="entry name" value="S13-like H2TH domain"/>
    <property type="match status" value="1"/>
</dbReference>
<dbReference type="SUPFAM" id="SSF81624">
    <property type="entry name" value="N-terminal domain of MutM-like DNA repair proteins"/>
    <property type="match status" value="1"/>
</dbReference>
<dbReference type="RefSeq" id="WP_005884977.1">
    <property type="nucleotide sequence ID" value="NZ_ADNU01000047.1"/>
</dbReference>
<dbReference type="EMBL" id="ADNU01000047">
    <property type="protein sequence ID" value="EFG47011.1"/>
    <property type="molecule type" value="Genomic_DNA"/>
</dbReference>
<evidence type="ECO:0000259" key="16">
    <source>
        <dbReference type="PROSITE" id="PS51066"/>
    </source>
</evidence>
<feature type="binding site" evidence="15">
    <location>
        <position position="204"/>
    </location>
    <ligand>
        <name>DNA</name>
        <dbReference type="ChEBI" id="CHEBI:16991"/>
    </ligand>
</feature>
<comment type="catalytic activity">
    <reaction evidence="1 15">
        <text>Hydrolysis of DNA containing ring-opened 7-methylguanine residues, releasing 2,6-diamino-4-hydroxy-5-(N-methyl)formamidopyrimidine.</text>
        <dbReference type="EC" id="3.2.2.23"/>
    </reaction>
</comment>
<evidence type="ECO:0000259" key="17">
    <source>
        <dbReference type="PROSITE" id="PS51068"/>
    </source>
</evidence>
<sequence>MPELPEVESVRQGLSVWLTDATITRAQVLDARILGTTSARNVPIERVASFERALEGVRIVSVERRGKYMWMPLAVGGLVGGGLVSDGEARDGEAAEVDEWALAMHLGMSGQARIHEAEDPLHPHTRAVFDVAGPAGVGQIRFVDQRIFGHLGVERLVLGVAGTPGATGTAGERRLVAESARGAGLDPFEVGFSVPMVARAIARKNVAIKSALLDQRVVSGVGNIYADEALFEAGVHPAARASRLRISRIERVLEAARDVMARALEVGGTSFDALYVNVNGESGYFERSLQVYGREGQPCVRCSTPITRVVLGGRSTHVCVKCQKPQRVC</sequence>
<dbReference type="Pfam" id="PF06831">
    <property type="entry name" value="H2TH"/>
    <property type="match status" value="1"/>
</dbReference>
<comment type="similarity">
    <text evidence="2 15">Belongs to the FPG family.</text>
</comment>
<feature type="binding site" evidence="15">
    <location>
        <position position="146"/>
    </location>
    <ligand>
        <name>DNA</name>
        <dbReference type="ChEBI" id="CHEBI:16991"/>
    </ligand>
</feature>
<feature type="active site" description="Proton donor; for beta-elimination activity" evidence="15">
    <location>
        <position position="67"/>
    </location>
</feature>
<gene>
    <name evidence="15 18" type="primary">mutM</name>
    <name evidence="15" type="synonym">fpg</name>
    <name evidence="18" type="ORF">HMPREF0183_1714</name>
</gene>
<dbReference type="InterPro" id="IPR010979">
    <property type="entry name" value="Ribosomal_uS13-like_H2TH"/>
</dbReference>
<reference evidence="18 19" key="1">
    <citation type="submission" date="2010-04" db="EMBL/GenBank/DDBJ databases">
        <authorList>
            <person name="Qin X."/>
            <person name="Bachman B."/>
            <person name="Battles P."/>
            <person name="Bell A."/>
            <person name="Bess C."/>
            <person name="Bickham C."/>
            <person name="Chaboub L."/>
            <person name="Chen D."/>
            <person name="Coyle M."/>
            <person name="Deiros D.R."/>
            <person name="Dinh H."/>
            <person name="Forbes L."/>
            <person name="Fowler G."/>
            <person name="Francisco L."/>
            <person name="Fu Q."/>
            <person name="Gubbala S."/>
            <person name="Hale W."/>
            <person name="Han Y."/>
            <person name="Hemphill L."/>
            <person name="Highlander S.K."/>
            <person name="Hirani K."/>
            <person name="Hogues M."/>
            <person name="Jackson L."/>
            <person name="Jakkamsetti A."/>
            <person name="Javaid M."/>
            <person name="Jiang H."/>
            <person name="Korchina V."/>
            <person name="Kovar C."/>
            <person name="Lara F."/>
            <person name="Lee S."/>
            <person name="Mata R."/>
            <person name="Mathew T."/>
            <person name="Moen C."/>
            <person name="Morales K."/>
            <person name="Munidasa M."/>
            <person name="Nazareth L."/>
            <person name="Ngo R."/>
            <person name="Nguyen L."/>
            <person name="Okwuonu G."/>
            <person name="Ongeri F."/>
            <person name="Patil S."/>
            <person name="Petrosino J."/>
            <person name="Pham C."/>
            <person name="Pham P."/>
            <person name="Pu L.-L."/>
            <person name="Puazo M."/>
            <person name="Raj R."/>
            <person name="Reid J."/>
            <person name="Rouhana J."/>
            <person name="Saada N."/>
            <person name="Shang Y."/>
            <person name="Simmons D."/>
            <person name="Thornton R."/>
            <person name="Warren J."/>
            <person name="Weissenberger G."/>
            <person name="Zhang J."/>
            <person name="Zhang L."/>
            <person name="Zhou C."/>
            <person name="Zhu D."/>
            <person name="Muzny D."/>
            <person name="Worley K."/>
            <person name="Gibbs R."/>
        </authorList>
    </citation>
    <scope>NUCLEOTIDE SEQUENCE [LARGE SCALE GENOMIC DNA]</scope>
    <source>
        <strain evidence="18 19">ATCC 49030</strain>
    </source>
</reference>
<keyword evidence="8 15" id="KW-0862">Zinc</keyword>
<dbReference type="STRING" id="585530.HMPREF0183_1714"/>
<dbReference type="InterPro" id="IPR015886">
    <property type="entry name" value="H2TH_FPG"/>
</dbReference>
<keyword evidence="11 15" id="KW-0456">Lyase</keyword>
<dbReference type="PROSITE" id="PS51066">
    <property type="entry name" value="ZF_FPG_2"/>
    <property type="match status" value="1"/>
</dbReference>
<keyword evidence="10 15" id="KW-0234">DNA repair</keyword>
<comment type="subunit">
    <text evidence="3 15">Monomer.</text>
</comment>
<evidence type="ECO:0000256" key="3">
    <source>
        <dbReference type="ARBA" id="ARBA00011245"/>
    </source>
</evidence>
<evidence type="ECO:0000313" key="18">
    <source>
        <dbReference type="EMBL" id="EFG47011.1"/>
    </source>
</evidence>
<evidence type="ECO:0000256" key="8">
    <source>
        <dbReference type="ARBA" id="ARBA00022833"/>
    </source>
</evidence>
<feature type="binding site" evidence="15">
    <location>
        <position position="124"/>
    </location>
    <ligand>
        <name>DNA</name>
        <dbReference type="ChEBI" id="CHEBI:16991"/>
    </ligand>
</feature>
<dbReference type="Proteomes" id="UP000005714">
    <property type="component" value="Unassembled WGS sequence"/>
</dbReference>
<dbReference type="Pfam" id="PF06827">
    <property type="entry name" value="zf-FPG_IleRS"/>
    <property type="match status" value="1"/>
</dbReference>
<dbReference type="PANTHER" id="PTHR22993">
    <property type="entry name" value="FORMAMIDOPYRIMIDINE-DNA GLYCOSYLASE"/>
    <property type="match status" value="1"/>
</dbReference>
<dbReference type="CDD" id="cd08966">
    <property type="entry name" value="EcFpg-like_N"/>
    <property type="match status" value="1"/>
</dbReference>
<dbReference type="AlphaFoldDB" id="D4YP54"/>
<dbReference type="Pfam" id="PF01149">
    <property type="entry name" value="Fapy_DNA_glyco"/>
    <property type="match status" value="1"/>
</dbReference>
<dbReference type="FunFam" id="1.10.8.50:FF:000003">
    <property type="entry name" value="Formamidopyrimidine-DNA glycosylase"/>
    <property type="match status" value="1"/>
</dbReference>
<dbReference type="SUPFAM" id="SSF57716">
    <property type="entry name" value="Glucocorticoid receptor-like (DNA-binding domain)"/>
    <property type="match status" value="1"/>
</dbReference>
<organism evidence="18 19">
    <name type="scientific">Brevibacterium mcbrellneri ATCC 49030</name>
    <dbReference type="NCBI Taxonomy" id="585530"/>
    <lineage>
        <taxon>Bacteria</taxon>
        <taxon>Bacillati</taxon>
        <taxon>Actinomycetota</taxon>
        <taxon>Actinomycetes</taxon>
        <taxon>Micrococcales</taxon>
        <taxon>Brevibacteriaceae</taxon>
        <taxon>Brevibacterium</taxon>
    </lineage>
</organism>
<dbReference type="GO" id="GO:0006979">
    <property type="term" value="P:response to oxidative stress"/>
    <property type="evidence" value="ECO:0007669"/>
    <property type="project" value="UniProtKB-ARBA"/>
</dbReference>
<keyword evidence="4 15" id="KW-0479">Metal-binding</keyword>
<dbReference type="GO" id="GO:0003690">
    <property type="term" value="F:double-stranded DNA binding"/>
    <property type="evidence" value="ECO:0007669"/>
    <property type="project" value="UniProtKB-ARBA"/>
</dbReference>
<dbReference type="GO" id="GO:0008270">
    <property type="term" value="F:zinc ion binding"/>
    <property type="evidence" value="ECO:0007669"/>
    <property type="project" value="UniProtKB-UniRule"/>
</dbReference>
<dbReference type="InterPro" id="IPR000214">
    <property type="entry name" value="Znf_DNA_glyclase/AP_lyase"/>
</dbReference>
<evidence type="ECO:0000256" key="2">
    <source>
        <dbReference type="ARBA" id="ARBA00009409"/>
    </source>
</evidence>
<dbReference type="InterPro" id="IPR010663">
    <property type="entry name" value="Znf_FPG/IleRS"/>
</dbReference>
<protein>
    <recommendedName>
        <fullName evidence="15">Formamidopyrimidine-DNA glycosylase</fullName>
        <shortName evidence="15">Fapy-DNA glycosylase</shortName>
        <ecNumber evidence="15">3.2.2.23</ecNumber>
    </recommendedName>
    <alternativeName>
        <fullName evidence="15">DNA-(apurinic or apyrimidinic site) lyase MutM</fullName>
        <shortName evidence="15">AP lyase MutM</shortName>
        <ecNumber evidence="15">4.2.99.18</ecNumber>
    </alternativeName>
</protein>
<dbReference type="eggNOG" id="COG0266">
    <property type="taxonomic scope" value="Bacteria"/>
</dbReference>
<dbReference type="GO" id="GO:0003684">
    <property type="term" value="F:damaged DNA binding"/>
    <property type="evidence" value="ECO:0007669"/>
    <property type="project" value="InterPro"/>
</dbReference>
<feature type="active site" description="Proton donor" evidence="15">
    <location>
        <position position="3"/>
    </location>
</feature>
<dbReference type="InterPro" id="IPR035937">
    <property type="entry name" value="FPG_N"/>
</dbReference>
<evidence type="ECO:0000256" key="14">
    <source>
        <dbReference type="ARBA" id="ARBA00044632"/>
    </source>
</evidence>
<keyword evidence="13 15" id="KW-0326">Glycosidase</keyword>
<evidence type="ECO:0000256" key="5">
    <source>
        <dbReference type="ARBA" id="ARBA00022763"/>
    </source>
</evidence>
<feature type="domain" description="Formamidopyrimidine-DNA glycosylase catalytic" evidence="17">
    <location>
        <begin position="2"/>
        <end position="149"/>
    </location>
</feature>
<dbReference type="GO" id="GO:0006284">
    <property type="term" value="P:base-excision repair"/>
    <property type="evidence" value="ECO:0007669"/>
    <property type="project" value="InterPro"/>
</dbReference>
<comment type="function">
    <text evidence="15">Involved in base excision repair of DNA damaged by oxidation or by mutagenic agents. Acts as DNA glycosylase that recognizes and removes damaged bases. Has a preference for oxidized purines, such as 7,8-dihydro-8-oxoguanine (8-oxoG). Has AP (apurinic/apyrimidinic) lyase activity and introduces nicks in the DNA strand. Cleaves the DNA backbone by beta-delta elimination to generate a single-strand break at the site of the removed base with both 3'- and 5'-phosphates.</text>
</comment>
<accession>D4YP54</accession>
<dbReference type="NCBIfam" id="TIGR00577">
    <property type="entry name" value="fpg"/>
    <property type="match status" value="1"/>
</dbReference>
<dbReference type="Gene3D" id="3.20.190.10">
    <property type="entry name" value="MutM-like, N-terminal"/>
    <property type="match status" value="1"/>
</dbReference>
<dbReference type="HAMAP" id="MF_00103">
    <property type="entry name" value="Fapy_DNA_glycosyl"/>
    <property type="match status" value="1"/>
</dbReference>
<dbReference type="GO" id="GO:0034039">
    <property type="term" value="F:8-oxo-7,8-dihydroguanine DNA N-glycosylase activity"/>
    <property type="evidence" value="ECO:0007669"/>
    <property type="project" value="TreeGrafter"/>
</dbReference>
<dbReference type="EC" id="3.2.2.23" evidence="15"/>
<keyword evidence="9 15" id="KW-0238">DNA-binding</keyword>
<evidence type="ECO:0000256" key="4">
    <source>
        <dbReference type="ARBA" id="ARBA00022723"/>
    </source>
</evidence>
<keyword evidence="19" id="KW-1185">Reference proteome</keyword>
<dbReference type="SMART" id="SM00898">
    <property type="entry name" value="Fapy_DNA_glyco"/>
    <property type="match status" value="1"/>
</dbReference>
<feature type="active site" description="Schiff-base intermediate with DNA" evidence="15">
    <location>
        <position position="2"/>
    </location>
</feature>
<evidence type="ECO:0000256" key="11">
    <source>
        <dbReference type="ARBA" id="ARBA00023239"/>
    </source>
</evidence>
<dbReference type="InterPro" id="IPR020629">
    <property type="entry name" value="FPG_Glyclase"/>
</dbReference>
<comment type="catalytic activity">
    <reaction evidence="14 15">
        <text>2'-deoxyribonucleotide-(2'-deoxyribose 5'-phosphate)-2'-deoxyribonucleotide-DNA = a 3'-end 2'-deoxyribonucleotide-(2,3-dehydro-2,3-deoxyribose 5'-phosphate)-DNA + a 5'-end 5'-phospho-2'-deoxyribonucleoside-DNA + H(+)</text>
        <dbReference type="Rhea" id="RHEA:66592"/>
        <dbReference type="Rhea" id="RHEA-COMP:13180"/>
        <dbReference type="Rhea" id="RHEA-COMP:16897"/>
        <dbReference type="Rhea" id="RHEA-COMP:17067"/>
        <dbReference type="ChEBI" id="CHEBI:15378"/>
        <dbReference type="ChEBI" id="CHEBI:136412"/>
        <dbReference type="ChEBI" id="CHEBI:157695"/>
        <dbReference type="ChEBI" id="CHEBI:167181"/>
        <dbReference type="EC" id="4.2.99.18"/>
    </reaction>
</comment>
<dbReference type="Gene3D" id="1.10.8.50">
    <property type="match status" value="1"/>
</dbReference>
<dbReference type="NCBIfam" id="NF002211">
    <property type="entry name" value="PRK01103.1"/>
    <property type="match status" value="1"/>
</dbReference>
<feature type="active site" description="Proton donor; for delta-elimination activity" evidence="15">
    <location>
        <position position="314"/>
    </location>
</feature>
<keyword evidence="5 15" id="KW-0227">DNA damage</keyword>
<dbReference type="EC" id="4.2.99.18" evidence="15"/>
<evidence type="ECO:0000256" key="13">
    <source>
        <dbReference type="ARBA" id="ARBA00023295"/>
    </source>
</evidence>